<organism evidence="1 2">
    <name type="scientific">Phascolarctobacterium succinatutens CAG:287</name>
    <dbReference type="NCBI Taxonomy" id="1263101"/>
    <lineage>
        <taxon>Bacteria</taxon>
        <taxon>Bacillati</taxon>
        <taxon>Bacillota</taxon>
        <taxon>Negativicutes</taxon>
        <taxon>Acidaminococcales</taxon>
        <taxon>Acidaminococcaceae</taxon>
        <taxon>Phascolarctobacterium</taxon>
    </lineage>
</organism>
<protein>
    <submittedName>
        <fullName evidence="1">RHS repeat-associated core domain protein</fullName>
    </submittedName>
</protein>
<dbReference type="GO" id="GO:0016539">
    <property type="term" value="P:intein-mediated protein splicing"/>
    <property type="evidence" value="ECO:0007669"/>
    <property type="project" value="InterPro"/>
</dbReference>
<dbReference type="PROSITE" id="PS50817">
    <property type="entry name" value="INTEIN_N_TER"/>
    <property type="match status" value="1"/>
</dbReference>
<dbReference type="AlphaFoldDB" id="R6X3Y8"/>
<name>R6X3Y8_9FIRM</name>
<dbReference type="SUPFAM" id="SSF81901">
    <property type="entry name" value="HCP-like"/>
    <property type="match status" value="1"/>
</dbReference>
<dbReference type="CDD" id="cd00081">
    <property type="entry name" value="Hint"/>
    <property type="match status" value="1"/>
</dbReference>
<proteinExistence type="predicted"/>
<reference evidence="1" key="1">
    <citation type="submission" date="2012-11" db="EMBL/GenBank/DDBJ databases">
        <title>Dependencies among metagenomic species, viruses, plasmids and units of genetic variation.</title>
        <authorList>
            <person name="Nielsen H.B."/>
            <person name="Almeida M."/>
            <person name="Juncker A.S."/>
            <person name="Rasmussen S."/>
            <person name="Li J."/>
            <person name="Sunagawa S."/>
            <person name="Plichta D."/>
            <person name="Gautier L."/>
            <person name="Le Chatelier E."/>
            <person name="Peletier E."/>
            <person name="Bonde I."/>
            <person name="Nielsen T."/>
            <person name="Manichanh C."/>
            <person name="Arumugam M."/>
            <person name="Batto J."/>
            <person name="Santos M.B.Q.D."/>
            <person name="Blom N."/>
            <person name="Borruel N."/>
            <person name="Burgdorf K.S."/>
            <person name="Boumezbeur F."/>
            <person name="Casellas F."/>
            <person name="Dore J."/>
            <person name="Guarner F."/>
            <person name="Hansen T."/>
            <person name="Hildebrand F."/>
            <person name="Kaas R.S."/>
            <person name="Kennedy S."/>
            <person name="Kristiansen K."/>
            <person name="Kultima J.R."/>
            <person name="Leonard P."/>
            <person name="Levenez F."/>
            <person name="Lund O."/>
            <person name="Moumen B."/>
            <person name="Le Paslier D."/>
            <person name="Pons N."/>
            <person name="Pedersen O."/>
            <person name="Prifti E."/>
            <person name="Qin J."/>
            <person name="Raes J."/>
            <person name="Tap J."/>
            <person name="Tims S."/>
            <person name="Ussery D.W."/>
            <person name="Yamada T."/>
            <person name="MetaHit consortium"/>
            <person name="Renault P."/>
            <person name="Sicheritz-Ponten T."/>
            <person name="Bork P."/>
            <person name="Wang J."/>
            <person name="Brunak S."/>
            <person name="Ehrlich S.D."/>
        </authorList>
    </citation>
    <scope>NUCLEOTIDE SEQUENCE [LARGE SCALE GENOMIC DNA]</scope>
</reference>
<gene>
    <name evidence="1" type="ORF">BN587_00207</name>
</gene>
<comment type="caution">
    <text evidence="1">The sequence shown here is derived from an EMBL/GenBank/DDBJ whole genome shotgun (WGS) entry which is preliminary data.</text>
</comment>
<dbReference type="SUPFAM" id="SSF51294">
    <property type="entry name" value="Hedgehog/intein (Hint) domain"/>
    <property type="match status" value="1"/>
</dbReference>
<dbReference type="HOGENOM" id="CLU_417294_0_0_9"/>
<dbReference type="Gene3D" id="2.170.16.10">
    <property type="entry name" value="Hedgehog/Intein (Hint) domain"/>
    <property type="match status" value="1"/>
</dbReference>
<dbReference type="Gene3D" id="1.25.40.10">
    <property type="entry name" value="Tetratricopeptide repeat domain"/>
    <property type="match status" value="1"/>
</dbReference>
<dbReference type="EMBL" id="CBGL010000066">
    <property type="protein sequence ID" value="CDD10961.1"/>
    <property type="molecule type" value="Genomic_DNA"/>
</dbReference>
<dbReference type="InterPro" id="IPR011990">
    <property type="entry name" value="TPR-like_helical_dom_sf"/>
</dbReference>
<sequence length="657" mass="75656">MVGDIVRLGDNSKSILKSIRSTEEEREECFESEKKDLLSVLCGIEKLVIEICYDLGESVITGKHISRRTLDDFFVSFFRCEKYDSGLGKKLLSRLFSYEYDNQNLVQAYIQSTKGVLSQCNLIDISPCEWEKAKMLIAILEPDEIPNHKLSMYVRALGKHCWTGKELYAKALVSPERLRVKIFLESLNKGYKKAGLNLLEIYHDQKIERILKTLANALVPEACMILADEKISQNESRRRYVNFSDYRFTYYKIAAANQHAPAIGKIVDMVFESGFSSGFQIPASEFNNTKYKTMRKNGQVICQLCRYLISKMYNVEHYKEILGITLFSLNENLSEAISLLESSESALALYCKGNMYEFGGGVAVNLKKAVKNYKASLKLEYSERTEKRLAKCKAKKKKAERYDDYCENVSYSSSSEYIGSREESSFCFAPNTQILMADGSYCPVENIKINDIVLAFDHYTGKVCKEKIVANVHDIFGEEENDIINLIFEAGRKLKIVKSHALFDASENQYVWIDAENVELYINHSFACFIDGKLITQRLTAYSVEHKKTRFYMPVSRYHLNLFAEGILTMPPTEITINLFKFKENMCYDLSPVEQYGLTSYDEISQFVSYEEYVNLPCKYLRAVSESRNLPIDEFLCAISLYREQAIYMEKRNCHKF</sequence>
<dbReference type="InterPro" id="IPR036844">
    <property type="entry name" value="Hint_dom_sf"/>
</dbReference>
<evidence type="ECO:0000313" key="2">
    <source>
        <dbReference type="Proteomes" id="UP000014937"/>
    </source>
</evidence>
<accession>R6X3Y8</accession>
<dbReference type="Proteomes" id="UP000014937">
    <property type="component" value="Unassembled WGS sequence"/>
</dbReference>
<evidence type="ECO:0000313" key="1">
    <source>
        <dbReference type="EMBL" id="CDD10961.1"/>
    </source>
</evidence>
<dbReference type="InterPro" id="IPR006141">
    <property type="entry name" value="Intein_N"/>
</dbReference>